<keyword evidence="2" id="KW-0732">Signal</keyword>
<organism evidence="3 4">
    <name type="scientific">Streptosporangium amethystogenes subsp. fukuiense</name>
    <dbReference type="NCBI Taxonomy" id="698418"/>
    <lineage>
        <taxon>Bacteria</taxon>
        <taxon>Bacillati</taxon>
        <taxon>Actinomycetota</taxon>
        <taxon>Actinomycetes</taxon>
        <taxon>Streptosporangiales</taxon>
        <taxon>Streptosporangiaceae</taxon>
        <taxon>Streptosporangium</taxon>
    </lineage>
</organism>
<feature type="chain" id="PRO_5045654168" description="Tissue inhibitor of metalloproteinase" evidence="2">
    <location>
        <begin position="26"/>
        <end position="224"/>
    </location>
</feature>
<keyword evidence="1" id="KW-0472">Membrane</keyword>
<reference evidence="4" key="1">
    <citation type="journal article" date="2019" name="Int. J. Syst. Evol. Microbiol.">
        <title>The Global Catalogue of Microorganisms (GCM) 10K type strain sequencing project: providing services to taxonomists for standard genome sequencing and annotation.</title>
        <authorList>
            <consortium name="The Broad Institute Genomics Platform"/>
            <consortium name="The Broad Institute Genome Sequencing Center for Infectious Disease"/>
            <person name="Wu L."/>
            <person name="Ma J."/>
        </authorList>
    </citation>
    <scope>NUCLEOTIDE SEQUENCE [LARGE SCALE GENOMIC DNA]</scope>
    <source>
        <strain evidence="4">JCM 10083</strain>
    </source>
</reference>
<evidence type="ECO:0000313" key="4">
    <source>
        <dbReference type="Proteomes" id="UP001596514"/>
    </source>
</evidence>
<dbReference type="EMBL" id="JBHTEE010000001">
    <property type="protein sequence ID" value="MFC7604673.1"/>
    <property type="molecule type" value="Genomic_DNA"/>
</dbReference>
<evidence type="ECO:0000256" key="2">
    <source>
        <dbReference type="SAM" id="SignalP"/>
    </source>
</evidence>
<dbReference type="PROSITE" id="PS51257">
    <property type="entry name" value="PROKAR_LIPOPROTEIN"/>
    <property type="match status" value="1"/>
</dbReference>
<dbReference type="InterPro" id="IPR008993">
    <property type="entry name" value="TIMP-like_OB-fold"/>
</dbReference>
<keyword evidence="1" id="KW-0812">Transmembrane</keyword>
<dbReference type="RefSeq" id="WP_343970483.1">
    <property type="nucleotide sequence ID" value="NZ_BAAAGK010000087.1"/>
</dbReference>
<keyword evidence="4" id="KW-1185">Reference proteome</keyword>
<feature type="signal peptide" evidence="2">
    <location>
        <begin position="1"/>
        <end position="25"/>
    </location>
</feature>
<dbReference type="Gene3D" id="2.40.50.120">
    <property type="match status" value="1"/>
</dbReference>
<accession>A0ABW2T7N7</accession>
<evidence type="ECO:0008006" key="5">
    <source>
        <dbReference type="Google" id="ProtNLM"/>
    </source>
</evidence>
<gene>
    <name evidence="3" type="ORF">ACFQVD_31655</name>
</gene>
<evidence type="ECO:0000256" key="1">
    <source>
        <dbReference type="SAM" id="Phobius"/>
    </source>
</evidence>
<protein>
    <recommendedName>
        <fullName evidence="5">Tissue inhibitor of metalloproteinase</fullName>
    </recommendedName>
</protein>
<name>A0ABW2T7N7_9ACTN</name>
<comment type="caution">
    <text evidence="3">The sequence shown here is derived from an EMBL/GenBank/DDBJ whole genome shotgun (WGS) entry which is preliminary data.</text>
</comment>
<feature type="transmembrane region" description="Helical" evidence="1">
    <location>
        <begin position="192"/>
        <end position="212"/>
    </location>
</feature>
<proteinExistence type="predicted"/>
<evidence type="ECO:0000313" key="3">
    <source>
        <dbReference type="EMBL" id="MFC7604673.1"/>
    </source>
</evidence>
<dbReference type="SUPFAM" id="SSF50242">
    <property type="entry name" value="TIMP-like"/>
    <property type="match status" value="1"/>
</dbReference>
<keyword evidence="1" id="KW-1133">Transmembrane helix</keyword>
<sequence length="224" mass="22490">MRHRLLVVLLLLAGALVIAPGTACACSCAPLEPAEQVKGAAAVFTGTVVAARRVGGDPLGTPPPVVYTFRADQIYKGKASAEFEVATNADSAACGYNFVTGSRYLVFAATGQSGLLTADPGVALNTSLCAGNLLVSPGDAALRAGDGLPSGESLAAELVTALGTATPPPALPSPTAVATPAPDASGGGSIPIWIYAGVAVTGAGLTFTGWRFSRRRGRSRRLPD</sequence>
<dbReference type="Proteomes" id="UP001596514">
    <property type="component" value="Unassembled WGS sequence"/>
</dbReference>